<dbReference type="EMBL" id="JAUJDW010000094">
    <property type="protein sequence ID" value="KAK0638406.1"/>
    <property type="molecule type" value="Genomic_DNA"/>
</dbReference>
<sequence>MPKCYDQHLMEKKCILLIKCCDTSLFDMEHVYITCVSEIKDLGGPWWELRCITKDRRHLVIKKGPSAFSGLRGAVVLDFGWKSGRMIGGI</sequence>
<keyword evidence="2" id="KW-1185">Reference proteome</keyword>
<organism evidence="1 2">
    <name type="scientific">Lasiodiplodia hormozganensis</name>
    <dbReference type="NCBI Taxonomy" id="869390"/>
    <lineage>
        <taxon>Eukaryota</taxon>
        <taxon>Fungi</taxon>
        <taxon>Dikarya</taxon>
        <taxon>Ascomycota</taxon>
        <taxon>Pezizomycotina</taxon>
        <taxon>Dothideomycetes</taxon>
        <taxon>Dothideomycetes incertae sedis</taxon>
        <taxon>Botryosphaeriales</taxon>
        <taxon>Botryosphaeriaceae</taxon>
        <taxon>Lasiodiplodia</taxon>
    </lineage>
</organism>
<reference evidence="1" key="1">
    <citation type="submission" date="2023-06" db="EMBL/GenBank/DDBJ databases">
        <title>Multi-omics analyses reveal the molecular pathogenesis toolkit of Lasiodiplodia hormozganensis, a cross-kingdom pathogen.</title>
        <authorList>
            <person name="Felix C."/>
            <person name="Meneses R."/>
            <person name="Goncalves M.F.M."/>
            <person name="Tilleman L."/>
            <person name="Duarte A.S."/>
            <person name="Jorrin-Novo J.V."/>
            <person name="Van De Peer Y."/>
            <person name="Deforce D."/>
            <person name="Van Nieuwerburgh F."/>
            <person name="Esteves A.C."/>
            <person name="Alves A."/>
        </authorList>
    </citation>
    <scope>NUCLEOTIDE SEQUENCE</scope>
    <source>
        <strain evidence="1">CBS 339.90</strain>
    </source>
</reference>
<protein>
    <submittedName>
        <fullName evidence="1">Uncharacterized protein</fullName>
    </submittedName>
</protein>
<evidence type="ECO:0000313" key="1">
    <source>
        <dbReference type="EMBL" id="KAK0638406.1"/>
    </source>
</evidence>
<comment type="caution">
    <text evidence="1">The sequence shown here is derived from an EMBL/GenBank/DDBJ whole genome shotgun (WGS) entry which is preliminary data.</text>
</comment>
<accession>A0AA40CGW4</accession>
<dbReference type="AlphaFoldDB" id="A0AA40CGW4"/>
<proteinExistence type="predicted"/>
<name>A0AA40CGW4_9PEZI</name>
<evidence type="ECO:0000313" key="2">
    <source>
        <dbReference type="Proteomes" id="UP001175001"/>
    </source>
</evidence>
<dbReference type="Proteomes" id="UP001175001">
    <property type="component" value="Unassembled WGS sequence"/>
</dbReference>
<gene>
    <name evidence="1" type="ORF">DIS24_g9857</name>
</gene>